<accession>U3GZI2</accession>
<keyword evidence="1" id="KW-0812">Transmembrane</keyword>
<dbReference type="PATRIC" id="fig|1348662.3.peg.1882"/>
<dbReference type="OrthoDB" id="4774281at2"/>
<dbReference type="KEGG" id="caz:CARG_09525"/>
<evidence type="ECO:0000313" key="3">
    <source>
        <dbReference type="Proteomes" id="UP000016943"/>
    </source>
</evidence>
<sequence length="160" mass="17772">MHSHPENDPHLKVELPEELQKELDFDASRLSQLTEDGEDHPLYQLERHRQSLQQAVFFAASTIFLTLLAGLMLALTSHALGGPLCDAGVATWICSHTFELLFPLLPGAIALAGLIGCALGCYKKYKNHDRWQPWLAALWVLLPFTLMWLTGTGTMAIVGH</sequence>
<keyword evidence="1" id="KW-1133">Transmembrane helix</keyword>
<evidence type="ECO:0000256" key="1">
    <source>
        <dbReference type="SAM" id="Phobius"/>
    </source>
</evidence>
<feature type="transmembrane region" description="Helical" evidence="1">
    <location>
        <begin position="55"/>
        <end position="80"/>
    </location>
</feature>
<name>U3GZI2_9CORY</name>
<dbReference type="GeneID" id="78250626"/>
<dbReference type="EMBL" id="CP006365">
    <property type="protein sequence ID" value="AGU15996.1"/>
    <property type="molecule type" value="Genomic_DNA"/>
</dbReference>
<proteinExistence type="predicted"/>
<dbReference type="HOGENOM" id="CLU_115314_0_0_11"/>
<dbReference type="Proteomes" id="UP000016943">
    <property type="component" value="Chromosome"/>
</dbReference>
<feature type="transmembrane region" description="Helical" evidence="1">
    <location>
        <begin position="100"/>
        <end position="122"/>
    </location>
</feature>
<feature type="transmembrane region" description="Helical" evidence="1">
    <location>
        <begin position="134"/>
        <end position="158"/>
    </location>
</feature>
<protein>
    <submittedName>
        <fullName evidence="2">Uncharacterized protein</fullName>
    </submittedName>
</protein>
<dbReference type="AlphaFoldDB" id="U3GZI2"/>
<dbReference type="RefSeq" id="WP_021012393.1">
    <property type="nucleotide sequence ID" value="NC_022198.1"/>
</dbReference>
<evidence type="ECO:0000313" key="2">
    <source>
        <dbReference type="EMBL" id="AGU15996.1"/>
    </source>
</evidence>
<organism evidence="2 3">
    <name type="scientific">Corynebacterium argentoratense DSM 44202</name>
    <dbReference type="NCBI Taxonomy" id="1348662"/>
    <lineage>
        <taxon>Bacteria</taxon>
        <taxon>Bacillati</taxon>
        <taxon>Actinomycetota</taxon>
        <taxon>Actinomycetes</taxon>
        <taxon>Mycobacteriales</taxon>
        <taxon>Corynebacteriaceae</taxon>
        <taxon>Corynebacterium</taxon>
    </lineage>
</organism>
<gene>
    <name evidence="2" type="ORF">CARG_09525</name>
</gene>
<dbReference type="STRING" id="1348662.CARG_09525"/>
<reference evidence="2 3" key="1">
    <citation type="journal article" date="2013" name="Genome Announc.">
        <title>Whole-Genome Sequence of the Clinical Strain Corynebacterium argentoratense DSM 44202, Isolated from a Human Throat Specimen.</title>
        <authorList>
            <person name="Bomholt C."/>
            <person name="Glaub A."/>
            <person name="Gravermann K."/>
            <person name="Albersmeier A."/>
            <person name="Brinkrolf K."/>
            <person name="Ruckert C."/>
            <person name="Tauch A."/>
        </authorList>
    </citation>
    <scope>NUCLEOTIDE SEQUENCE [LARGE SCALE GENOMIC DNA]</scope>
    <source>
        <strain evidence="2">DSM 44202</strain>
    </source>
</reference>
<dbReference type="eggNOG" id="ENOG503002A">
    <property type="taxonomic scope" value="Bacteria"/>
</dbReference>
<keyword evidence="1" id="KW-0472">Membrane</keyword>
<keyword evidence="3" id="KW-1185">Reference proteome</keyword>